<proteinExistence type="predicted"/>
<protein>
    <submittedName>
        <fullName evidence="2">Uncharacterized protein</fullName>
    </submittedName>
</protein>
<keyword evidence="1" id="KW-0812">Transmembrane</keyword>
<keyword evidence="3" id="KW-1185">Reference proteome</keyword>
<keyword evidence="1" id="KW-0472">Membrane</keyword>
<sequence length="224" mass="24359">MGEKKPAKGKKGAPEEGGLNPAVIGAAVLVLLLLAIGAWFVFGGKRRRRRRSCCCTSGGGSCAKNIQTVDIRDMEGSPLHASTVTPGMFNSSVIAYSLRDSSTFRCSSCTRKRHPGHSLRGGMHRACVAGKSRRKRTPILKGRTLGGCPMIFLSSVKCLFNLGDFLPLWRISFGSSGEVLWVTFLCLRLLCFQFWRVVALVERRRGGDRGNCADTADAYESVSI</sequence>
<feature type="transmembrane region" description="Helical" evidence="1">
    <location>
        <begin position="22"/>
        <end position="42"/>
    </location>
</feature>
<dbReference type="EMBL" id="BGZK01000690">
    <property type="protein sequence ID" value="GBP56368.1"/>
    <property type="molecule type" value="Genomic_DNA"/>
</dbReference>
<comment type="caution">
    <text evidence="2">The sequence shown here is derived from an EMBL/GenBank/DDBJ whole genome shotgun (WGS) entry which is preliminary data.</text>
</comment>
<name>A0A4C1WY30_EUMVA</name>
<keyword evidence="1" id="KW-1133">Transmembrane helix</keyword>
<accession>A0A4C1WY30</accession>
<dbReference type="Proteomes" id="UP000299102">
    <property type="component" value="Unassembled WGS sequence"/>
</dbReference>
<reference evidence="2 3" key="1">
    <citation type="journal article" date="2019" name="Commun. Biol.">
        <title>The bagworm genome reveals a unique fibroin gene that provides high tensile strength.</title>
        <authorList>
            <person name="Kono N."/>
            <person name="Nakamura H."/>
            <person name="Ohtoshi R."/>
            <person name="Tomita M."/>
            <person name="Numata K."/>
            <person name="Arakawa K."/>
        </authorList>
    </citation>
    <scope>NUCLEOTIDE SEQUENCE [LARGE SCALE GENOMIC DNA]</scope>
</reference>
<evidence type="ECO:0000313" key="2">
    <source>
        <dbReference type="EMBL" id="GBP56368.1"/>
    </source>
</evidence>
<feature type="transmembrane region" description="Helical" evidence="1">
    <location>
        <begin position="179"/>
        <end position="201"/>
    </location>
</feature>
<gene>
    <name evidence="2" type="ORF">EVAR_43307_1</name>
</gene>
<evidence type="ECO:0000313" key="3">
    <source>
        <dbReference type="Proteomes" id="UP000299102"/>
    </source>
</evidence>
<dbReference type="AlphaFoldDB" id="A0A4C1WY30"/>
<feature type="transmembrane region" description="Helical" evidence="1">
    <location>
        <begin position="144"/>
        <end position="163"/>
    </location>
</feature>
<organism evidence="2 3">
    <name type="scientific">Eumeta variegata</name>
    <name type="common">Bagworm moth</name>
    <name type="synonym">Eumeta japonica</name>
    <dbReference type="NCBI Taxonomy" id="151549"/>
    <lineage>
        <taxon>Eukaryota</taxon>
        <taxon>Metazoa</taxon>
        <taxon>Ecdysozoa</taxon>
        <taxon>Arthropoda</taxon>
        <taxon>Hexapoda</taxon>
        <taxon>Insecta</taxon>
        <taxon>Pterygota</taxon>
        <taxon>Neoptera</taxon>
        <taxon>Endopterygota</taxon>
        <taxon>Lepidoptera</taxon>
        <taxon>Glossata</taxon>
        <taxon>Ditrysia</taxon>
        <taxon>Tineoidea</taxon>
        <taxon>Psychidae</taxon>
        <taxon>Oiketicinae</taxon>
        <taxon>Eumeta</taxon>
    </lineage>
</organism>
<evidence type="ECO:0000256" key="1">
    <source>
        <dbReference type="SAM" id="Phobius"/>
    </source>
</evidence>